<sequence>MENKKNQKKEWKRLTCEYMKEQQDNYYNDDNLHIKQVKKNILDFMQKLDVDQ</sequence>
<keyword evidence="2" id="KW-1185">Reference proteome</keyword>
<accession>R4RKV4</accession>
<organism evidence="1 2">
    <name type="scientific">Strawberry lethal yellows phytoplasma (CPA) str. NZSb11</name>
    <dbReference type="NCBI Taxonomy" id="980422"/>
    <lineage>
        <taxon>Bacteria</taxon>
        <taxon>Bacillati</taxon>
        <taxon>Mycoplasmatota</taxon>
        <taxon>Mollicutes</taxon>
        <taxon>Acholeplasmatales</taxon>
        <taxon>Acholeplasmataceae</taxon>
        <taxon>Candidatus Phytoplasma</taxon>
        <taxon>16SrXII (Stolbur group)</taxon>
    </lineage>
</organism>
<dbReference type="Proteomes" id="UP000013941">
    <property type="component" value="Chromosome"/>
</dbReference>
<reference evidence="1 2" key="1">
    <citation type="journal article" date="2013" name="BMC Genomics">
        <title>Comparison of the complete genome sequence of two closely related isolates of 'Candidatus Phytoplasma australiense' reveals genome plasticity.</title>
        <authorList>
            <person name="Andersen M.T."/>
            <person name="Liefting L.W."/>
            <person name="Havukkala I."/>
            <person name="Beever R.E."/>
        </authorList>
    </citation>
    <scope>NUCLEOTIDE SEQUENCE [LARGE SCALE GENOMIC DNA]</scope>
    <source>
        <strain evidence="1 2">NZSb11</strain>
    </source>
</reference>
<dbReference type="EMBL" id="CP002548">
    <property type="protein sequence ID" value="AGL89935.1"/>
    <property type="molecule type" value="Genomic_DNA"/>
</dbReference>
<dbReference type="RefSeq" id="WP_015637582.1">
    <property type="nucleotide sequence ID" value="NC_021236.1"/>
</dbReference>
<protein>
    <submittedName>
        <fullName evidence="1">Uncharacterized protein</fullName>
    </submittedName>
</protein>
<evidence type="ECO:0000313" key="1">
    <source>
        <dbReference type="EMBL" id="AGL89935.1"/>
    </source>
</evidence>
<name>R4RKV4_PHYAS</name>
<proteinExistence type="predicted"/>
<dbReference type="PATRIC" id="fig|980422.3.peg.3"/>
<dbReference type="HOGENOM" id="CLU_3085234_0_0_14"/>
<gene>
    <name evidence="1" type="ORF">SLY_0003</name>
</gene>
<dbReference type="AlphaFoldDB" id="R4RKV4"/>
<dbReference type="KEGG" id="nzs:SLY_0003"/>
<evidence type="ECO:0000313" key="2">
    <source>
        <dbReference type="Proteomes" id="UP000013941"/>
    </source>
</evidence>